<dbReference type="PROSITE" id="PS51217">
    <property type="entry name" value="UVRD_HELICASE_CTER"/>
    <property type="match status" value="1"/>
</dbReference>
<keyword evidence="5 15" id="KW-0347">Helicase</keyword>
<name>A0A852VET0_9BACT</name>
<evidence type="ECO:0000256" key="13">
    <source>
        <dbReference type="ARBA" id="ARBA00034923"/>
    </source>
</evidence>
<dbReference type="EC" id="5.6.2.4" evidence="12"/>
<dbReference type="GO" id="GO:0005829">
    <property type="term" value="C:cytosol"/>
    <property type="evidence" value="ECO:0007669"/>
    <property type="project" value="TreeGrafter"/>
</dbReference>
<dbReference type="Pfam" id="PF13361">
    <property type="entry name" value="UvrD_C"/>
    <property type="match status" value="1"/>
</dbReference>
<keyword evidence="9" id="KW-0234">DNA repair</keyword>
<reference evidence="19 20" key="1">
    <citation type="submission" date="2020-07" db="EMBL/GenBank/DDBJ databases">
        <title>Genomic Encyclopedia of Type Strains, Phase IV (KMG-V): Genome sequencing to study the core and pangenomes of soil and plant-associated prokaryotes.</title>
        <authorList>
            <person name="Whitman W."/>
        </authorList>
    </citation>
    <scope>NUCLEOTIDE SEQUENCE [LARGE SCALE GENOMIC DNA]</scope>
    <source>
        <strain evidence="19 20">M8UP22</strain>
    </source>
</reference>
<dbReference type="GO" id="GO:0043138">
    <property type="term" value="F:3'-5' DNA helicase activity"/>
    <property type="evidence" value="ECO:0007669"/>
    <property type="project" value="UniProtKB-EC"/>
</dbReference>
<feature type="region of interest" description="Disordered" evidence="16">
    <location>
        <begin position="1"/>
        <end position="24"/>
    </location>
</feature>
<dbReference type="GO" id="GO:0000725">
    <property type="term" value="P:recombinational repair"/>
    <property type="evidence" value="ECO:0007669"/>
    <property type="project" value="TreeGrafter"/>
</dbReference>
<evidence type="ECO:0000313" key="20">
    <source>
        <dbReference type="Proteomes" id="UP000564385"/>
    </source>
</evidence>
<keyword evidence="4 15" id="KW-0378">Hydrolase</keyword>
<keyword evidence="8" id="KW-0238">DNA-binding</keyword>
<evidence type="ECO:0000256" key="10">
    <source>
        <dbReference type="ARBA" id="ARBA00023235"/>
    </source>
</evidence>
<evidence type="ECO:0000256" key="6">
    <source>
        <dbReference type="ARBA" id="ARBA00022839"/>
    </source>
</evidence>
<evidence type="ECO:0000313" key="19">
    <source>
        <dbReference type="EMBL" id="NYF89439.1"/>
    </source>
</evidence>
<dbReference type="InterPro" id="IPR027417">
    <property type="entry name" value="P-loop_NTPase"/>
</dbReference>
<dbReference type="InterPro" id="IPR000212">
    <property type="entry name" value="DNA_helicase_UvrD/REP"/>
</dbReference>
<evidence type="ECO:0000256" key="7">
    <source>
        <dbReference type="ARBA" id="ARBA00022840"/>
    </source>
</evidence>
<comment type="caution">
    <text evidence="19">The sequence shown here is derived from an EMBL/GenBank/DDBJ whole genome shotgun (WGS) entry which is preliminary data.</text>
</comment>
<sequence>MANLFVVPQSDTPPLDTTGTRPPDWQERERALDIRRSWIVEAPAGSGKTGLLTQRYLKLLADESVEDPSQVLAITFTVKATAEMRERVIGQLENAARGEPLKSNSDFDRETRALAESVLRRDGILGWELLQHPRRLNIRTIDSVCGEVARLLPVLSGAGGRQTPVEDGMLMYREAARETLMQLGGDNVELDAALRTVLLHRDGSLRDCERLLMEMLPLRNQWGELVPLGTQQLDDTFLDETVLPKLELALEQAVCEGLTRLSLSVPADILQELASLASEMGHAEGYRGSPSPIAMCAGLHNTPQETAEDLEHWRALIHLLTTQESKWRATAARNHLGFKIERHHAERLRLLVEQLRDRDDVLEAIKRVRSLPPIEYPQEQWVVAKALFRVLNRALAELQLVFARREECDFAELGLLARVALQREGAVADLNRALGMSLQHLLVDEMQDTSTGQYELIQLITQRWDGHGQTVFLVGDPKQSIYLFRQARVERFVKTMQTEFLGDLPVGRLQLTANFRSQRTLVDAFNDDFSLLFPRTVSATNPEDVPYVEAQAVRGSSRSGSLNLMWHARVLPWQTSTEAMKRAKRQQAKLEAEQVRAIVEHWRRRPLPPGRSEPWKLAVLVRSRNLLTDIVAELKNKSKGAIPFRAVDIEALGERQEVLDLFALTRALMHPADRVAWLAVLRAPWCGLGRADLHMLAGADDPDWAERCMGDVIAERLELLEEESRARVLRVWPVLQAAEEKRSGLSAAQWVERTWRSLGGDVSLTPEELGNARRYLQLLDEMEGDSGTIDLSLLKRRLDKLFAQSASGGWAVDLMTIHKSKGLEWDVVMVPGLQKKDPADRERLLTWSEIDSADAEAAHIMLAPIAGRGEGSRALNLWLRGIDRAKKAAERKRVFYVACTRAREELHLFASPEATVRGEVIRPYGSLLATAWPAVGRHFTAGAPASQRLIQLPMMFPKSEDESFVGEIAAGADEATRPTMLKRLPMEFRPESRFSMKRQLSHGEDAIAAGPKPFERPSGSFEARAFGNAVHAFLEVLAKRLAEGVGVAAVLYEVAGWTPRIASVLRGDGLSLVVVERLVPRVKTALANMLQDEEGRWVLSQHKQASNELSLSAWHDVRSSVRLDRVFYSGPQPMQAGASYLWIIDYKTATHGREGLEEFLAEERTKYGEQMEAYAQMMRDRVENGRLRVGLYYPMLPKLVWWEPRTV</sequence>
<proteinExistence type="predicted"/>
<dbReference type="PANTHER" id="PTHR11070">
    <property type="entry name" value="UVRD / RECB / PCRA DNA HELICASE FAMILY MEMBER"/>
    <property type="match status" value="1"/>
</dbReference>
<keyword evidence="7 15" id="KW-0067">ATP-binding</keyword>
<dbReference type="Pfam" id="PF12705">
    <property type="entry name" value="PDDEXK_1"/>
    <property type="match status" value="1"/>
</dbReference>
<evidence type="ECO:0000256" key="5">
    <source>
        <dbReference type="ARBA" id="ARBA00022806"/>
    </source>
</evidence>
<dbReference type="InterPro" id="IPR011604">
    <property type="entry name" value="PDDEXK-like_dom_sf"/>
</dbReference>
<evidence type="ECO:0000256" key="2">
    <source>
        <dbReference type="ARBA" id="ARBA00022741"/>
    </source>
</evidence>
<evidence type="ECO:0000259" key="17">
    <source>
        <dbReference type="PROSITE" id="PS51198"/>
    </source>
</evidence>
<protein>
    <recommendedName>
        <fullName evidence="12">DNA 3'-5' helicase</fullName>
        <ecNumber evidence="12">5.6.2.4</ecNumber>
    </recommendedName>
    <alternativeName>
        <fullName evidence="13">DNA 3'-5' helicase II</fullName>
    </alternativeName>
</protein>
<keyword evidence="3" id="KW-0227">DNA damage</keyword>
<evidence type="ECO:0000256" key="12">
    <source>
        <dbReference type="ARBA" id="ARBA00034808"/>
    </source>
</evidence>
<gene>
    <name evidence="19" type="ORF">HDF08_001506</name>
</gene>
<feature type="domain" description="UvrD-like helicase C-terminal" evidence="18">
    <location>
        <begin position="550"/>
        <end position="822"/>
    </location>
</feature>
<dbReference type="Gene3D" id="3.90.320.10">
    <property type="match status" value="1"/>
</dbReference>
<dbReference type="Gene3D" id="1.10.486.10">
    <property type="entry name" value="PCRA, domain 4"/>
    <property type="match status" value="1"/>
</dbReference>
<dbReference type="InterPro" id="IPR038726">
    <property type="entry name" value="PDDEXK_AddAB-type"/>
</dbReference>
<dbReference type="Gene3D" id="3.40.50.300">
    <property type="entry name" value="P-loop containing nucleotide triphosphate hydrolases"/>
    <property type="match status" value="4"/>
</dbReference>
<comment type="catalytic activity">
    <reaction evidence="11">
        <text>Couples ATP hydrolysis with the unwinding of duplex DNA by translocating in the 3'-5' direction.</text>
        <dbReference type="EC" id="5.6.2.4"/>
    </reaction>
</comment>
<keyword evidence="10" id="KW-0413">Isomerase</keyword>
<evidence type="ECO:0000256" key="3">
    <source>
        <dbReference type="ARBA" id="ARBA00022763"/>
    </source>
</evidence>
<dbReference type="GO" id="GO:0005524">
    <property type="term" value="F:ATP binding"/>
    <property type="evidence" value="ECO:0007669"/>
    <property type="project" value="UniProtKB-UniRule"/>
</dbReference>
<dbReference type="Pfam" id="PF00580">
    <property type="entry name" value="UvrD-helicase"/>
    <property type="match status" value="2"/>
</dbReference>
<dbReference type="AlphaFoldDB" id="A0A852VET0"/>
<feature type="domain" description="UvrD-like helicase ATP-binding" evidence="17">
    <location>
        <begin position="21"/>
        <end position="518"/>
    </location>
</feature>
<accession>A0A852VET0</accession>
<dbReference type="PROSITE" id="PS51198">
    <property type="entry name" value="UVRD_HELICASE_ATP_BIND"/>
    <property type="match status" value="1"/>
</dbReference>
<evidence type="ECO:0000256" key="14">
    <source>
        <dbReference type="ARBA" id="ARBA00048988"/>
    </source>
</evidence>
<dbReference type="Proteomes" id="UP000564385">
    <property type="component" value="Unassembled WGS sequence"/>
</dbReference>
<dbReference type="InterPro" id="IPR014017">
    <property type="entry name" value="DNA_helicase_UvrD-like_C"/>
</dbReference>
<comment type="catalytic activity">
    <reaction evidence="14">
        <text>ATP + H2O = ADP + phosphate + H(+)</text>
        <dbReference type="Rhea" id="RHEA:13065"/>
        <dbReference type="ChEBI" id="CHEBI:15377"/>
        <dbReference type="ChEBI" id="CHEBI:15378"/>
        <dbReference type="ChEBI" id="CHEBI:30616"/>
        <dbReference type="ChEBI" id="CHEBI:43474"/>
        <dbReference type="ChEBI" id="CHEBI:456216"/>
        <dbReference type="EC" id="5.6.2.4"/>
    </reaction>
</comment>
<evidence type="ECO:0000256" key="16">
    <source>
        <dbReference type="SAM" id="MobiDB-lite"/>
    </source>
</evidence>
<dbReference type="EMBL" id="JACCCU010000001">
    <property type="protein sequence ID" value="NYF89439.1"/>
    <property type="molecule type" value="Genomic_DNA"/>
</dbReference>
<evidence type="ECO:0000256" key="15">
    <source>
        <dbReference type="PROSITE-ProRule" id="PRU00560"/>
    </source>
</evidence>
<dbReference type="GO" id="GO:0033202">
    <property type="term" value="C:DNA helicase complex"/>
    <property type="evidence" value="ECO:0007669"/>
    <property type="project" value="TreeGrafter"/>
</dbReference>
<organism evidence="19 20">
    <name type="scientific">Tunturiibacter lichenicola</name>
    <dbReference type="NCBI Taxonomy" id="2051959"/>
    <lineage>
        <taxon>Bacteria</taxon>
        <taxon>Pseudomonadati</taxon>
        <taxon>Acidobacteriota</taxon>
        <taxon>Terriglobia</taxon>
        <taxon>Terriglobales</taxon>
        <taxon>Acidobacteriaceae</taxon>
        <taxon>Tunturiibacter</taxon>
    </lineage>
</organism>
<evidence type="ECO:0000256" key="4">
    <source>
        <dbReference type="ARBA" id="ARBA00022801"/>
    </source>
</evidence>
<keyword evidence="6" id="KW-0269">Exonuclease</keyword>
<evidence type="ECO:0000256" key="1">
    <source>
        <dbReference type="ARBA" id="ARBA00022722"/>
    </source>
</evidence>
<dbReference type="GO" id="GO:0003677">
    <property type="term" value="F:DNA binding"/>
    <property type="evidence" value="ECO:0007669"/>
    <property type="project" value="UniProtKB-KW"/>
</dbReference>
<evidence type="ECO:0000256" key="8">
    <source>
        <dbReference type="ARBA" id="ARBA00023125"/>
    </source>
</evidence>
<feature type="compositionally biased region" description="Polar residues" evidence="16">
    <location>
        <begin position="9"/>
        <end position="20"/>
    </location>
</feature>
<dbReference type="InterPro" id="IPR014016">
    <property type="entry name" value="UvrD-like_ATP-bd"/>
</dbReference>
<dbReference type="SUPFAM" id="SSF52540">
    <property type="entry name" value="P-loop containing nucleoside triphosphate hydrolases"/>
    <property type="match status" value="1"/>
</dbReference>
<evidence type="ECO:0000256" key="9">
    <source>
        <dbReference type="ARBA" id="ARBA00023204"/>
    </source>
</evidence>
<keyword evidence="1" id="KW-0540">Nuclease</keyword>
<evidence type="ECO:0000259" key="18">
    <source>
        <dbReference type="PROSITE" id="PS51217"/>
    </source>
</evidence>
<keyword evidence="2 15" id="KW-0547">Nucleotide-binding</keyword>
<evidence type="ECO:0000256" key="11">
    <source>
        <dbReference type="ARBA" id="ARBA00034617"/>
    </source>
</evidence>
<dbReference type="PANTHER" id="PTHR11070:SF2">
    <property type="entry name" value="ATP-DEPENDENT DNA HELICASE SRS2"/>
    <property type="match status" value="1"/>
</dbReference>
<feature type="binding site" evidence="15">
    <location>
        <begin position="42"/>
        <end position="49"/>
    </location>
    <ligand>
        <name>ATP</name>
        <dbReference type="ChEBI" id="CHEBI:30616"/>
    </ligand>
</feature>
<dbReference type="GO" id="GO:0004527">
    <property type="term" value="F:exonuclease activity"/>
    <property type="evidence" value="ECO:0007669"/>
    <property type="project" value="UniProtKB-KW"/>
</dbReference>